<evidence type="ECO:0000313" key="1">
    <source>
        <dbReference type="EMBL" id="API50447.1"/>
    </source>
</evidence>
<reference evidence="1 2" key="1">
    <citation type="submission" date="2016-11" db="EMBL/GenBank/DDBJ databases">
        <title>Rhizobium leguminosarum bv. viciae strain Vaf12 isolated from Vavilovia formosa root nodules from Russia, Dagestan.</title>
        <authorList>
            <person name="Kimeklis A."/>
        </authorList>
    </citation>
    <scope>NUCLEOTIDE SEQUENCE [LARGE SCALE GENOMIC DNA]</scope>
    <source>
        <strain evidence="1 2">Vaf-108</strain>
    </source>
</reference>
<protein>
    <submittedName>
        <fullName evidence="1">Uncharacterized protein</fullName>
    </submittedName>
</protein>
<name>A0A1L3Z4A5_RHILE</name>
<dbReference type="RefSeq" id="WP_072637409.1">
    <property type="nucleotide sequence ID" value="NZ_JAAXEW010000007.1"/>
</dbReference>
<evidence type="ECO:0000313" key="2">
    <source>
        <dbReference type="Proteomes" id="UP000183050"/>
    </source>
</evidence>
<proteinExistence type="predicted"/>
<sequence>MIIEARFRPGFFLFAGVSIPAWLQCRNRSLIDPTKTARYGARQFASLEGLLTAADFGTGKQHDPWGGA</sequence>
<dbReference type="AlphaFoldDB" id="A0A1L3Z4A5"/>
<organism evidence="1 2">
    <name type="scientific">Rhizobium leguminosarum</name>
    <dbReference type="NCBI Taxonomy" id="384"/>
    <lineage>
        <taxon>Bacteria</taxon>
        <taxon>Pseudomonadati</taxon>
        <taxon>Pseudomonadota</taxon>
        <taxon>Alphaproteobacteria</taxon>
        <taxon>Hyphomicrobiales</taxon>
        <taxon>Rhizobiaceae</taxon>
        <taxon>Rhizobium/Agrobacterium group</taxon>
        <taxon>Rhizobium</taxon>
    </lineage>
</organism>
<gene>
    <name evidence="1" type="ORF">BMW22_01270</name>
</gene>
<dbReference type="Proteomes" id="UP000183050">
    <property type="component" value="Chromosome"/>
</dbReference>
<accession>A0A1L3Z4A5</accession>
<dbReference type="EMBL" id="CP018228">
    <property type="protein sequence ID" value="API50447.1"/>
    <property type="molecule type" value="Genomic_DNA"/>
</dbReference>